<evidence type="ECO:0000313" key="1">
    <source>
        <dbReference type="EMBL" id="KAJ3545955.1"/>
    </source>
</evidence>
<sequence>MASKNYFPAMRKVARVLRWSAWGPEVWASFSSVASFIAIVALLSHFHGKSVYTWNGVTLNALVSILSVVMKASLAHVTAECMAWWKQILFTQEPRLLIEFDRIDAATRRPFGSRKTLSRSQCAQVSRVLKQSYQ</sequence>
<dbReference type="Proteomes" id="UP001148629">
    <property type="component" value="Unassembled WGS sequence"/>
</dbReference>
<accession>A0ACC1STJ2</accession>
<keyword evidence="2" id="KW-1185">Reference proteome</keyword>
<evidence type="ECO:0000313" key="2">
    <source>
        <dbReference type="Proteomes" id="UP001148629"/>
    </source>
</evidence>
<proteinExistence type="predicted"/>
<protein>
    <submittedName>
        <fullName evidence="1">Uncharacterized protein</fullName>
    </submittedName>
</protein>
<name>A0ACC1STJ2_9HYPO</name>
<dbReference type="EMBL" id="JANRMS010000131">
    <property type="protein sequence ID" value="KAJ3545955.1"/>
    <property type="molecule type" value="Genomic_DNA"/>
</dbReference>
<reference evidence="1" key="1">
    <citation type="submission" date="2022-08" db="EMBL/GenBank/DDBJ databases">
        <title>Genome Sequence of Fusarium decemcellulare.</title>
        <authorList>
            <person name="Buettner E."/>
        </authorList>
    </citation>
    <scope>NUCLEOTIDE SEQUENCE</scope>
    <source>
        <strain evidence="1">Babe19</strain>
    </source>
</reference>
<organism evidence="1 2">
    <name type="scientific">Fusarium decemcellulare</name>
    <dbReference type="NCBI Taxonomy" id="57161"/>
    <lineage>
        <taxon>Eukaryota</taxon>
        <taxon>Fungi</taxon>
        <taxon>Dikarya</taxon>
        <taxon>Ascomycota</taxon>
        <taxon>Pezizomycotina</taxon>
        <taxon>Sordariomycetes</taxon>
        <taxon>Hypocreomycetidae</taxon>
        <taxon>Hypocreales</taxon>
        <taxon>Nectriaceae</taxon>
        <taxon>Fusarium</taxon>
        <taxon>Fusarium decemcellulare species complex</taxon>
    </lineage>
</organism>
<comment type="caution">
    <text evidence="1">The sequence shown here is derived from an EMBL/GenBank/DDBJ whole genome shotgun (WGS) entry which is preliminary data.</text>
</comment>
<gene>
    <name evidence="1" type="ORF">NM208_g2255</name>
</gene>